<proteinExistence type="inferred from homology"/>
<keyword evidence="8 12" id="KW-0663">Pyridoxal phosphate</keyword>
<accession>A0A2K9AQL5</accession>
<dbReference type="InterPro" id="IPR000183">
    <property type="entry name" value="Orn/DAP/Arg_de-COase"/>
</dbReference>
<dbReference type="InterPro" id="IPR040634">
    <property type="entry name" value="Arg_decarb_HB"/>
</dbReference>
<dbReference type="NCBIfam" id="TIGR01273">
    <property type="entry name" value="speA"/>
    <property type="match status" value="1"/>
</dbReference>
<dbReference type="KEGG" id="kpd:CW740_05400"/>
<keyword evidence="16" id="KW-1185">Reference proteome</keyword>
<evidence type="ECO:0000256" key="6">
    <source>
        <dbReference type="ARBA" id="ARBA00022793"/>
    </source>
</evidence>
<protein>
    <recommendedName>
        <fullName evidence="12">Biosynthetic arginine decarboxylase</fullName>
        <shortName evidence="12">ADC</shortName>
        <ecNumber evidence="12">4.1.1.19</ecNumber>
    </recommendedName>
</protein>
<feature type="modified residue" description="N6-(pyridoxal phosphate)lysine" evidence="12 13">
    <location>
        <position position="106"/>
    </location>
</feature>
<dbReference type="GO" id="GO:0046872">
    <property type="term" value="F:metal ion binding"/>
    <property type="evidence" value="ECO:0007669"/>
    <property type="project" value="UniProtKB-KW"/>
</dbReference>
<dbReference type="Gene3D" id="1.10.287.3440">
    <property type="match status" value="1"/>
</dbReference>
<evidence type="ECO:0000256" key="5">
    <source>
        <dbReference type="ARBA" id="ARBA00022723"/>
    </source>
</evidence>
<dbReference type="UniPathway" id="UPA00186">
    <property type="reaction ID" value="UER00284"/>
</dbReference>
<evidence type="ECO:0000256" key="4">
    <source>
        <dbReference type="ARBA" id="ARBA00008357"/>
    </source>
</evidence>
<evidence type="ECO:0000256" key="8">
    <source>
        <dbReference type="ARBA" id="ARBA00022898"/>
    </source>
</evidence>
<keyword evidence="9 12" id="KW-0745">Spermidine biosynthesis</keyword>
<comment type="pathway">
    <text evidence="12">Amine and polyamine biosynthesis; agmatine biosynthesis; agmatine from L-arginine: step 1/1.</text>
</comment>
<comment type="similarity">
    <text evidence="4 12">Belongs to the Orn/Lys/Arg decarboxylase class-II family. SpeA subfamily.</text>
</comment>
<dbReference type="SUPFAM" id="SSF51419">
    <property type="entry name" value="PLP-binding barrel"/>
    <property type="match status" value="1"/>
</dbReference>
<dbReference type="PIRSF" id="PIRSF001336">
    <property type="entry name" value="Arg_decrbxlase"/>
    <property type="match status" value="1"/>
</dbReference>
<keyword evidence="10 12" id="KW-0620">Polyamine biosynthesis</keyword>
<dbReference type="GO" id="GO:0006527">
    <property type="term" value="P:L-arginine catabolic process"/>
    <property type="evidence" value="ECO:0007669"/>
    <property type="project" value="InterPro"/>
</dbReference>
<keyword evidence="11 12" id="KW-0456">Lyase</keyword>
<sequence>MALEQQDDWSIDKARTHYNLPYWSEGYFDLNEQGNLVVKPDRNRPEFNFELTEICKELQKKGFQMPALLRFSDILHNRVNSLCEAFNQAIKEYEFKGHYTICYPIKVNQQRRVVEEIVQSQAAINDNNNKQIGLEAGSKPELMAVLALSEHTNSTIVCNGYKDREYIRTALIGTQLGHKVYIVVEKLTELQLVLEEAESMGVKPTIGVRARLASKGESKWQTSGGDHSKFGLSASQILRLVETLQASDQVDIFKLLHFHLGSQITSIRDIQNALKECARFYAELHALGVPVETVDVGGGLGVDYEGTRSQSHCSINYSLSEYANNVVWAFYDVANENELPHPNIITESGRALTAHHAVLIANVIDSEAPEKVDLEAPSEEAPLVLQNLWESYQEAINTKDNRKLMESFHDAGYLLTEAQGMFSHQVLSLAERAMAERLHRMILMLVKEKLVPEIQEHQNILDELNEKLASKYFVNFSIFQSLPDAWAIDQIFPVMPLLGLNEEPTESVIIQDITCDSDGVLEQYVNGQGITPTIHLPPYKPGDEYLLGFFMVGAYQEILGDMHNLFGDTHTIDLVLTEKGEIQITGTDYGSGVDEMLEYVDFDAKSLLESYRRQLKSSNLEQAQQRQYLAELREGIYGYSYLED</sequence>
<dbReference type="Gene3D" id="3.20.20.10">
    <property type="entry name" value="Alanine racemase"/>
    <property type="match status" value="1"/>
</dbReference>
<evidence type="ECO:0000256" key="11">
    <source>
        <dbReference type="ARBA" id="ARBA00023239"/>
    </source>
</evidence>
<dbReference type="Gene3D" id="2.40.37.10">
    <property type="entry name" value="Lyase, Ornithine Decarboxylase, Chain A, domain 1"/>
    <property type="match status" value="1"/>
</dbReference>
<dbReference type="EC" id="4.1.1.19" evidence="12"/>
<keyword evidence="5 12" id="KW-0479">Metal-binding</keyword>
<dbReference type="Gene3D" id="1.20.58.930">
    <property type="match status" value="1"/>
</dbReference>
<comment type="function">
    <text evidence="3 12">Catalyzes the biosynthesis of agmatine from arginine.</text>
</comment>
<dbReference type="EMBL" id="CP025120">
    <property type="protein sequence ID" value="AUD78713.1"/>
    <property type="molecule type" value="Genomic_DNA"/>
</dbReference>
<dbReference type="Proteomes" id="UP000232693">
    <property type="component" value="Chromosome"/>
</dbReference>
<feature type="binding site" evidence="12">
    <location>
        <begin position="294"/>
        <end position="304"/>
    </location>
    <ligand>
        <name>substrate</name>
    </ligand>
</feature>
<dbReference type="InterPro" id="IPR002985">
    <property type="entry name" value="Arg_decrbxlase"/>
</dbReference>
<dbReference type="AlphaFoldDB" id="A0A2K9AQL5"/>
<evidence type="ECO:0000256" key="3">
    <source>
        <dbReference type="ARBA" id="ARBA00002257"/>
    </source>
</evidence>
<dbReference type="GO" id="GO:0008295">
    <property type="term" value="P:spermidine biosynthetic process"/>
    <property type="evidence" value="ECO:0007669"/>
    <property type="project" value="UniProtKB-UniRule"/>
</dbReference>
<evidence type="ECO:0000256" key="2">
    <source>
        <dbReference type="ARBA" id="ARBA00001946"/>
    </source>
</evidence>
<evidence type="ECO:0000256" key="12">
    <source>
        <dbReference type="HAMAP-Rule" id="MF_01417"/>
    </source>
</evidence>
<dbReference type="PRINTS" id="PR01180">
    <property type="entry name" value="ARGDCRBXLASE"/>
</dbReference>
<evidence type="ECO:0000313" key="15">
    <source>
        <dbReference type="EMBL" id="AUD78713.1"/>
    </source>
</evidence>
<evidence type="ECO:0000256" key="9">
    <source>
        <dbReference type="ARBA" id="ARBA00023066"/>
    </source>
</evidence>
<dbReference type="NCBIfam" id="NF003763">
    <property type="entry name" value="PRK05354.1"/>
    <property type="match status" value="1"/>
</dbReference>
<evidence type="ECO:0000256" key="14">
    <source>
        <dbReference type="PIRSR" id="PIRSR600183-50"/>
    </source>
</evidence>
<dbReference type="InterPro" id="IPR029066">
    <property type="entry name" value="PLP-binding_barrel"/>
</dbReference>
<feature type="active site" description="Proton donor" evidence="14">
    <location>
        <position position="515"/>
    </location>
</feature>
<dbReference type="OrthoDB" id="9802658at2"/>
<dbReference type="PRINTS" id="PR01179">
    <property type="entry name" value="ODADCRBXLASE"/>
</dbReference>
<dbReference type="GO" id="GO:0033388">
    <property type="term" value="P:putrescine biosynthetic process from arginine"/>
    <property type="evidence" value="ECO:0007669"/>
    <property type="project" value="TreeGrafter"/>
</dbReference>
<dbReference type="RefSeq" id="WP_106646568.1">
    <property type="nucleotide sequence ID" value="NZ_BMGO01000001.1"/>
</dbReference>
<dbReference type="InterPro" id="IPR041128">
    <property type="entry name" value="Arg_decarbox_C"/>
</dbReference>
<evidence type="ECO:0000256" key="10">
    <source>
        <dbReference type="ARBA" id="ARBA00023115"/>
    </source>
</evidence>
<dbReference type="GO" id="GO:0008792">
    <property type="term" value="F:arginine decarboxylase activity"/>
    <property type="evidence" value="ECO:0007669"/>
    <property type="project" value="UniProtKB-UniRule"/>
</dbReference>
<dbReference type="InterPro" id="IPR022644">
    <property type="entry name" value="De-COase2_N"/>
</dbReference>
<dbReference type="Pfam" id="PF17944">
    <property type="entry name" value="Arg_decarbox_C"/>
    <property type="match status" value="1"/>
</dbReference>
<comment type="catalytic activity">
    <reaction evidence="12">
        <text>L-arginine + H(+) = agmatine + CO2</text>
        <dbReference type="Rhea" id="RHEA:17641"/>
        <dbReference type="ChEBI" id="CHEBI:15378"/>
        <dbReference type="ChEBI" id="CHEBI:16526"/>
        <dbReference type="ChEBI" id="CHEBI:32682"/>
        <dbReference type="ChEBI" id="CHEBI:58145"/>
        <dbReference type="EC" id="4.1.1.19"/>
    </reaction>
</comment>
<dbReference type="HAMAP" id="MF_01417">
    <property type="entry name" value="SpeA"/>
    <property type="match status" value="1"/>
</dbReference>
<organism evidence="15 16">
    <name type="scientific">Kangiella profundi</name>
    <dbReference type="NCBI Taxonomy" id="1561924"/>
    <lineage>
        <taxon>Bacteria</taxon>
        <taxon>Pseudomonadati</taxon>
        <taxon>Pseudomonadota</taxon>
        <taxon>Gammaproteobacteria</taxon>
        <taxon>Kangiellales</taxon>
        <taxon>Kangiellaceae</taxon>
        <taxon>Kangiella</taxon>
    </lineage>
</organism>
<dbReference type="CDD" id="cd06830">
    <property type="entry name" value="PLPDE_III_ADC"/>
    <property type="match status" value="1"/>
</dbReference>
<dbReference type="Pfam" id="PF17810">
    <property type="entry name" value="Arg_decarb_HB"/>
    <property type="match status" value="1"/>
</dbReference>
<dbReference type="FunFam" id="3.20.20.10:FF:000001">
    <property type="entry name" value="Biosynthetic arginine decarboxylase"/>
    <property type="match status" value="1"/>
</dbReference>
<evidence type="ECO:0000256" key="7">
    <source>
        <dbReference type="ARBA" id="ARBA00022842"/>
    </source>
</evidence>
<name>A0A2K9AQL5_9GAMM</name>
<dbReference type="InterPro" id="IPR009006">
    <property type="entry name" value="Ala_racemase/Decarboxylase_C"/>
</dbReference>
<gene>
    <name evidence="12" type="primary">speA</name>
    <name evidence="15" type="ORF">CW740_05400</name>
</gene>
<evidence type="ECO:0000256" key="13">
    <source>
        <dbReference type="PIRSR" id="PIRSR001336-50"/>
    </source>
</evidence>
<comment type="cofactor">
    <cofactor evidence="1 12 13">
        <name>pyridoxal 5'-phosphate</name>
        <dbReference type="ChEBI" id="CHEBI:597326"/>
    </cofactor>
</comment>
<comment type="cofactor">
    <cofactor evidence="2 12">
        <name>Mg(2+)</name>
        <dbReference type="ChEBI" id="CHEBI:18420"/>
    </cofactor>
</comment>
<dbReference type="Pfam" id="PF02784">
    <property type="entry name" value="Orn_Arg_deC_N"/>
    <property type="match status" value="1"/>
</dbReference>
<dbReference type="PANTHER" id="PTHR43295">
    <property type="entry name" value="ARGININE DECARBOXYLASE"/>
    <property type="match status" value="1"/>
</dbReference>
<evidence type="ECO:0000256" key="1">
    <source>
        <dbReference type="ARBA" id="ARBA00001933"/>
    </source>
</evidence>
<reference evidence="15 16" key="1">
    <citation type="submission" date="2017-12" db="EMBL/GenBank/DDBJ databases">
        <title>Kangiella profundi FT102 completed genome.</title>
        <authorList>
            <person name="Xu J."/>
            <person name="Wang J."/>
            <person name="Lu Y."/>
        </authorList>
    </citation>
    <scope>NUCLEOTIDE SEQUENCE [LARGE SCALE GENOMIC DNA]</scope>
    <source>
        <strain evidence="15 16">FT102</strain>
    </source>
</reference>
<keyword evidence="7 12" id="KW-0460">Magnesium</keyword>
<dbReference type="SUPFAM" id="SSF50621">
    <property type="entry name" value="Alanine racemase C-terminal domain-like"/>
    <property type="match status" value="1"/>
</dbReference>
<keyword evidence="6 12" id="KW-0210">Decarboxylase</keyword>
<evidence type="ECO:0000313" key="16">
    <source>
        <dbReference type="Proteomes" id="UP000232693"/>
    </source>
</evidence>
<dbReference type="PANTHER" id="PTHR43295:SF9">
    <property type="entry name" value="BIOSYNTHETIC ARGININE DECARBOXYLASE"/>
    <property type="match status" value="1"/>
</dbReference>